<dbReference type="SUPFAM" id="SSF56112">
    <property type="entry name" value="Protein kinase-like (PK-like)"/>
    <property type="match status" value="1"/>
</dbReference>
<dbReference type="InterPro" id="IPR002575">
    <property type="entry name" value="Aminoglycoside_PTrfase"/>
</dbReference>
<dbReference type="InterPro" id="IPR051678">
    <property type="entry name" value="AGP_Transferase"/>
</dbReference>
<sequence>MSRFECIAYYLAAAALTVLDVPFGVYFSFGGPPNTQLPDSDAWSDEEIIHASETAPYLEGSDDKLVQISKDTVVKFCRHWDGTTSESLAMELVRKQTQIPVPRMRRTIHYLHPEGNGLIVMDLIEKCQRLLDAWPSQSLWQKLKIILTMRLYLRQIRQVQHPPSHSIPGPISSTPQRCDGLQFGFDSKGPFPTISALETHFRNAHSAAEYNALLGRARSSKCGPLNSSAFSSLVFTHNDLNMRNILLDENHVLWIVDWGFAGFYPPWFEYLGMKYASQKDQNPESWQRSIKYMAEPAFEIEEWMKNIGYDYSNLPR</sequence>
<organism evidence="3 4">
    <name type="scientific">Cerrena zonata</name>
    <dbReference type="NCBI Taxonomy" id="2478898"/>
    <lineage>
        <taxon>Eukaryota</taxon>
        <taxon>Fungi</taxon>
        <taxon>Dikarya</taxon>
        <taxon>Basidiomycota</taxon>
        <taxon>Agaricomycotina</taxon>
        <taxon>Agaricomycetes</taxon>
        <taxon>Polyporales</taxon>
        <taxon>Cerrenaceae</taxon>
        <taxon>Cerrena</taxon>
    </lineage>
</organism>
<protein>
    <recommendedName>
        <fullName evidence="2">Aminoglycoside phosphotransferase domain-containing protein</fullName>
    </recommendedName>
</protein>
<keyword evidence="1" id="KW-0472">Membrane</keyword>
<evidence type="ECO:0000259" key="2">
    <source>
        <dbReference type="Pfam" id="PF01636"/>
    </source>
</evidence>
<feature type="domain" description="Aminoglycoside phosphotransferase" evidence="2">
    <location>
        <begin position="232"/>
        <end position="271"/>
    </location>
</feature>
<gene>
    <name evidence="3" type="ORF">QCA50_000303</name>
</gene>
<proteinExistence type="predicted"/>
<dbReference type="EMBL" id="JASBNA010000001">
    <property type="protein sequence ID" value="KAK7695667.1"/>
    <property type="molecule type" value="Genomic_DNA"/>
</dbReference>
<dbReference type="Proteomes" id="UP001385951">
    <property type="component" value="Unassembled WGS sequence"/>
</dbReference>
<dbReference type="Gene3D" id="3.90.1200.10">
    <property type="match status" value="1"/>
</dbReference>
<keyword evidence="1" id="KW-0812">Transmembrane</keyword>
<feature type="transmembrane region" description="Helical" evidence="1">
    <location>
        <begin position="7"/>
        <end position="29"/>
    </location>
</feature>
<evidence type="ECO:0000256" key="1">
    <source>
        <dbReference type="SAM" id="Phobius"/>
    </source>
</evidence>
<comment type="caution">
    <text evidence="3">The sequence shown here is derived from an EMBL/GenBank/DDBJ whole genome shotgun (WGS) entry which is preliminary data.</text>
</comment>
<reference evidence="3 4" key="1">
    <citation type="submission" date="2022-09" db="EMBL/GenBank/DDBJ databases">
        <authorList>
            <person name="Palmer J.M."/>
        </authorList>
    </citation>
    <scope>NUCLEOTIDE SEQUENCE [LARGE SCALE GENOMIC DNA]</scope>
    <source>
        <strain evidence="3 4">DSM 7382</strain>
    </source>
</reference>
<evidence type="ECO:0000313" key="3">
    <source>
        <dbReference type="EMBL" id="KAK7695667.1"/>
    </source>
</evidence>
<accession>A0AAW0GYS9</accession>
<dbReference type="Pfam" id="PF01636">
    <property type="entry name" value="APH"/>
    <property type="match status" value="1"/>
</dbReference>
<keyword evidence="4" id="KW-1185">Reference proteome</keyword>
<keyword evidence="1" id="KW-1133">Transmembrane helix</keyword>
<dbReference type="PANTHER" id="PTHR21310:SF39">
    <property type="entry name" value="AMINOGLYCOSIDE PHOSPHOTRANSFERASE DOMAIN-CONTAINING PROTEIN"/>
    <property type="match status" value="1"/>
</dbReference>
<name>A0AAW0GYS9_9APHY</name>
<dbReference type="AlphaFoldDB" id="A0AAW0GYS9"/>
<dbReference type="InterPro" id="IPR011009">
    <property type="entry name" value="Kinase-like_dom_sf"/>
</dbReference>
<dbReference type="PANTHER" id="PTHR21310">
    <property type="entry name" value="AMINOGLYCOSIDE PHOSPHOTRANSFERASE-RELATED-RELATED"/>
    <property type="match status" value="1"/>
</dbReference>
<evidence type="ECO:0000313" key="4">
    <source>
        <dbReference type="Proteomes" id="UP001385951"/>
    </source>
</evidence>